<sequence>MAQIKSSSSLSEKHQKMMEFEEKHYQNQHHLPYYNDDMTTCLYHSELNGDPSLVRVKRPTTRRNPSEVPPPSNNIVKPRPPFNRQTPYPKTANTANAKKSNNNIDQKSHSSSRNSSCCSVDKKRIIPTRTPSGSVSARSESKKNTPTKNSRRSASLSSRSDIQVETNVMDTNTASSPTSSPKKNGRDNRRNNKVEEHEYLLFLLRVTEDIIMNNYYANEDIDRVFREHMDINKDRLMKEKMEQHLARLADELHINDVQTMNFETEKCTPLSKPAYTNIQTLKTCQCECAPDVPLDMYLYPTEEYNYYNQSYKNNLDEIIYYRHSLGRLTEYTEPTNSSTTVTKAISSCPTKSNNMLLENAELDDSKLKIYDTRSEVFNIKRNESEDSLCPSKFLRTAISENIVYQNDINENAGSHLNKDRLSNKVTIREKLLRLNKDQNIGVIEEDRNVCDEDKDGEQEKVSNVDEITQNMDKFKCFKSTSEISKKTDSITDISIICDDSIEKINEGINKSNVNTDKEESNLCLSESNSKTYKSDFSSESAEKYDLIGKFRTKRSKSYQEKITITNSVTRQESTTTEYSGFATEVNAESSDINSDKFDEPTEKNTPLTPSRHHNRSKFILEQGNEEISDKEIGDFDTGCKNSDSDKNIAERGDFKSEKSDVFTEKYENKVINDCTTQKVDKCSITDFRLEQLNVSTDVRNCEMRLNLDFAKDSIESMIPSPYLETSKSKETKLPLEMDFTIHDSKEFKSYTVIPSQPREIDKSVQTSCSKLCATEKPETQNKSVQMSCTYSSIACCTEDDNDVHASNSDYILITSPVYILKSALNSHTKIIIKKDKFIESEQEIDHLEDIEKRSDIDSDAKSIDLKLLGSDYDLLPERDTTNKPHHLTVDTSLSHVRIPSLSSIQEDRLLLGNLYELHDDSSRDNLELGSATYRCIDTAKALSCDDDIFLRNSEVKVNQNWLSDKGEMPRPSQKKRVNKLKHVRASVNVSNSTSSASLTC</sequence>
<evidence type="ECO:0000313" key="3">
    <source>
        <dbReference type="Proteomes" id="UP001153636"/>
    </source>
</evidence>
<dbReference type="GO" id="GO:0000226">
    <property type="term" value="P:microtubule cytoskeleton organization"/>
    <property type="evidence" value="ECO:0007669"/>
    <property type="project" value="TreeGrafter"/>
</dbReference>
<dbReference type="GO" id="GO:0005930">
    <property type="term" value="C:axoneme"/>
    <property type="evidence" value="ECO:0007669"/>
    <property type="project" value="TreeGrafter"/>
</dbReference>
<feature type="region of interest" description="Disordered" evidence="1">
    <location>
        <begin position="587"/>
        <end position="612"/>
    </location>
</feature>
<gene>
    <name evidence="2" type="ORF">PSYICH_LOCUS2399</name>
</gene>
<organism evidence="2 3">
    <name type="scientific">Psylliodes chrysocephalus</name>
    <dbReference type="NCBI Taxonomy" id="3402493"/>
    <lineage>
        <taxon>Eukaryota</taxon>
        <taxon>Metazoa</taxon>
        <taxon>Ecdysozoa</taxon>
        <taxon>Arthropoda</taxon>
        <taxon>Hexapoda</taxon>
        <taxon>Insecta</taxon>
        <taxon>Pterygota</taxon>
        <taxon>Neoptera</taxon>
        <taxon>Endopterygota</taxon>
        <taxon>Coleoptera</taxon>
        <taxon>Polyphaga</taxon>
        <taxon>Cucujiformia</taxon>
        <taxon>Chrysomeloidea</taxon>
        <taxon>Chrysomelidae</taxon>
        <taxon>Galerucinae</taxon>
        <taxon>Alticini</taxon>
        <taxon>Psylliodes</taxon>
    </lineage>
</organism>
<feature type="compositionally biased region" description="Basic and acidic residues" evidence="1">
    <location>
        <begin position="11"/>
        <end position="23"/>
    </location>
</feature>
<dbReference type="AlphaFoldDB" id="A0A9P0CJ70"/>
<feature type="compositionally biased region" description="Basic and acidic residues" evidence="1">
    <location>
        <begin position="593"/>
        <end position="602"/>
    </location>
</feature>
<evidence type="ECO:0000256" key="1">
    <source>
        <dbReference type="SAM" id="MobiDB-lite"/>
    </source>
</evidence>
<feature type="compositionally biased region" description="Polar residues" evidence="1">
    <location>
        <begin position="1"/>
        <end position="10"/>
    </location>
</feature>
<feature type="region of interest" description="Disordered" evidence="1">
    <location>
        <begin position="1"/>
        <end position="23"/>
    </location>
</feature>
<proteinExistence type="predicted"/>
<feature type="compositionally biased region" description="Low complexity" evidence="1">
    <location>
        <begin position="90"/>
        <end position="119"/>
    </location>
</feature>
<keyword evidence="3" id="KW-1185">Reference proteome</keyword>
<dbReference type="PANTHER" id="PTHR14917:SF4">
    <property type="entry name" value="SPERMATOGENESIS-ASSOCIATED 7"/>
    <property type="match status" value="1"/>
</dbReference>
<feature type="compositionally biased region" description="Polar residues" evidence="1">
    <location>
        <begin position="129"/>
        <end position="148"/>
    </location>
</feature>
<evidence type="ECO:0000313" key="2">
    <source>
        <dbReference type="EMBL" id="CAH1101618.1"/>
    </source>
</evidence>
<dbReference type="Proteomes" id="UP001153636">
    <property type="component" value="Chromosome 11"/>
</dbReference>
<dbReference type="EMBL" id="OV651823">
    <property type="protein sequence ID" value="CAH1101618.1"/>
    <property type="molecule type" value="Genomic_DNA"/>
</dbReference>
<name>A0A9P0CJ70_9CUCU</name>
<feature type="compositionally biased region" description="Polar residues" evidence="1">
    <location>
        <begin position="161"/>
        <end position="181"/>
    </location>
</feature>
<protein>
    <submittedName>
        <fullName evidence="2">Uncharacterized protein</fullName>
    </submittedName>
</protein>
<dbReference type="PANTHER" id="PTHR14917">
    <property type="entry name" value="SPERMATOGENESIS-ASSOCIATED PROTEIN 7"/>
    <property type="match status" value="1"/>
</dbReference>
<reference evidence="2" key="1">
    <citation type="submission" date="2022-01" db="EMBL/GenBank/DDBJ databases">
        <authorList>
            <person name="King R."/>
        </authorList>
    </citation>
    <scope>NUCLEOTIDE SEQUENCE</scope>
</reference>
<dbReference type="InterPro" id="IPR029357">
    <property type="entry name" value="SPATA7"/>
</dbReference>
<feature type="region of interest" description="Disordered" evidence="1">
    <location>
        <begin position="42"/>
        <end position="192"/>
    </location>
</feature>
<accession>A0A9P0CJ70</accession>
<dbReference type="GO" id="GO:0036064">
    <property type="term" value="C:ciliary basal body"/>
    <property type="evidence" value="ECO:0007669"/>
    <property type="project" value="TreeGrafter"/>
</dbReference>
<dbReference type="OrthoDB" id="6263678at2759"/>